<sequence length="180" mass="20110">MRDHKPRLSDVRISLDLLTRYGRAGHLSDAAYRALTSIVAYVAGDMCWTYTQPGDGSLEDNDEFLSKLAMTTTRRGWIKVKPEVMQFFVLKGGRWHLAEEWIEIDDRPARFAVPGRIAASVVAREGRRCTYCGSTEGPFDLDHIFPVARGGTNDASNLTLACASCNRSKGAKTLREWIGR</sequence>
<dbReference type="SMART" id="SM00507">
    <property type="entry name" value="HNHc"/>
    <property type="match status" value="1"/>
</dbReference>
<protein>
    <submittedName>
        <fullName evidence="2">Putative homing endonuclease</fullName>
    </submittedName>
</protein>
<evidence type="ECO:0000259" key="1">
    <source>
        <dbReference type="SMART" id="SM00507"/>
    </source>
</evidence>
<dbReference type="GO" id="GO:0003676">
    <property type="term" value="F:nucleic acid binding"/>
    <property type="evidence" value="ECO:0007669"/>
    <property type="project" value="InterPro"/>
</dbReference>
<dbReference type="PANTHER" id="PTHR33877">
    <property type="entry name" value="SLL1193 PROTEIN"/>
    <property type="match status" value="1"/>
</dbReference>
<dbReference type="EMBL" id="MT143987">
    <property type="protein sequence ID" value="QJA45219.1"/>
    <property type="molecule type" value="Genomic_DNA"/>
</dbReference>
<proteinExistence type="predicted"/>
<dbReference type="GO" id="GO:0008270">
    <property type="term" value="F:zinc ion binding"/>
    <property type="evidence" value="ECO:0007669"/>
    <property type="project" value="InterPro"/>
</dbReference>
<feature type="domain" description="HNH nuclease" evidence="1">
    <location>
        <begin position="116"/>
        <end position="167"/>
    </location>
</feature>
<evidence type="ECO:0000313" key="4">
    <source>
        <dbReference type="EMBL" id="QJI04863.1"/>
    </source>
</evidence>
<dbReference type="CDD" id="cd00085">
    <property type="entry name" value="HNHc"/>
    <property type="match status" value="1"/>
</dbReference>
<gene>
    <name evidence="4" type="ORF">MM415A00124_0038</name>
    <name evidence="3" type="ORF">MM415B00156_0038</name>
    <name evidence="2" type="ORF">TM448A00198_0034</name>
</gene>
<keyword evidence="2" id="KW-0255">Endonuclease</keyword>
<accession>A0A6H1ZCN3</accession>
<organism evidence="2">
    <name type="scientific">viral metagenome</name>
    <dbReference type="NCBI Taxonomy" id="1070528"/>
    <lineage>
        <taxon>unclassified sequences</taxon>
        <taxon>metagenomes</taxon>
        <taxon>organismal metagenomes</taxon>
    </lineage>
</organism>
<evidence type="ECO:0000313" key="3">
    <source>
        <dbReference type="EMBL" id="QJA67798.1"/>
    </source>
</evidence>
<name>A0A6H1ZCN3_9ZZZZ</name>
<keyword evidence="2" id="KW-0540">Nuclease</keyword>
<keyword evidence="2" id="KW-0378">Hydrolase</keyword>
<dbReference type="InterPro" id="IPR002711">
    <property type="entry name" value="HNH"/>
</dbReference>
<dbReference type="InterPro" id="IPR003615">
    <property type="entry name" value="HNH_nuc"/>
</dbReference>
<reference evidence="2" key="1">
    <citation type="submission" date="2020-03" db="EMBL/GenBank/DDBJ databases">
        <title>The deep terrestrial virosphere.</title>
        <authorList>
            <person name="Holmfeldt K."/>
            <person name="Nilsson E."/>
            <person name="Simone D."/>
            <person name="Lopez-Fernandez M."/>
            <person name="Wu X."/>
            <person name="de Brujin I."/>
            <person name="Lundin D."/>
            <person name="Andersson A."/>
            <person name="Bertilsson S."/>
            <person name="Dopson M."/>
        </authorList>
    </citation>
    <scope>NUCLEOTIDE SEQUENCE</scope>
    <source>
        <strain evidence="4">MM415A00124</strain>
        <strain evidence="3">MM415B00156</strain>
        <strain evidence="2">TM448A00198</strain>
    </source>
</reference>
<dbReference type="AlphaFoldDB" id="A0A6H1ZCN3"/>
<dbReference type="EMBL" id="MT145191">
    <property type="protein sequence ID" value="QJI04863.1"/>
    <property type="molecule type" value="Genomic_DNA"/>
</dbReference>
<dbReference type="PANTHER" id="PTHR33877:SF2">
    <property type="entry name" value="OS07G0170200 PROTEIN"/>
    <property type="match status" value="1"/>
</dbReference>
<dbReference type="Gene3D" id="1.10.30.50">
    <property type="match status" value="1"/>
</dbReference>
<dbReference type="Pfam" id="PF01844">
    <property type="entry name" value="HNH"/>
    <property type="match status" value="1"/>
</dbReference>
<evidence type="ECO:0000313" key="2">
    <source>
        <dbReference type="EMBL" id="QJA45219.1"/>
    </source>
</evidence>
<dbReference type="InterPro" id="IPR052892">
    <property type="entry name" value="NA-targeting_endonuclease"/>
</dbReference>
<dbReference type="GO" id="GO:0004519">
    <property type="term" value="F:endonuclease activity"/>
    <property type="evidence" value="ECO:0007669"/>
    <property type="project" value="UniProtKB-KW"/>
</dbReference>
<dbReference type="EMBL" id="MT141576">
    <property type="protein sequence ID" value="QJA67798.1"/>
    <property type="molecule type" value="Genomic_DNA"/>
</dbReference>